<protein>
    <submittedName>
        <fullName evidence="2">Cd efflux system component</fullName>
    </submittedName>
</protein>
<accession>A0A087B451</accession>
<keyword evidence="1" id="KW-0812">Transmembrane</keyword>
<gene>
    <name evidence="2" type="ORF">BCUN_0296</name>
</gene>
<evidence type="ECO:0000313" key="3">
    <source>
        <dbReference type="Proteomes" id="UP000029067"/>
    </source>
</evidence>
<feature type="transmembrane region" description="Helical" evidence="1">
    <location>
        <begin position="163"/>
        <end position="187"/>
    </location>
</feature>
<feature type="transmembrane region" description="Helical" evidence="1">
    <location>
        <begin position="130"/>
        <end position="151"/>
    </location>
</feature>
<feature type="transmembrane region" description="Helical" evidence="1">
    <location>
        <begin position="21"/>
        <end position="46"/>
    </location>
</feature>
<name>A0A087B451_9BIFI</name>
<sequence length="189" mass="19702">MTNKAPTPPERNHAKGELPLMATQAIILAAALSLGELLCCPLYAGIVPVAPLPWAAIAILLAVGFSYIVGFALLWCAESFAYRMKRTVQPVVYAVTGAIGFAVWTVWVVLGIVNMITARAGLGVVSHATTVMVGINGALLGMVAFFLAFTLAPRLAKRMKTMVAVAAVTVLLAIAGGVILAMVLQALNA</sequence>
<keyword evidence="1" id="KW-0472">Membrane</keyword>
<keyword evidence="3" id="KW-1185">Reference proteome</keyword>
<organism evidence="2 3">
    <name type="scientific">Bifidobacterium cuniculi</name>
    <dbReference type="NCBI Taxonomy" id="1688"/>
    <lineage>
        <taxon>Bacteria</taxon>
        <taxon>Bacillati</taxon>
        <taxon>Actinomycetota</taxon>
        <taxon>Actinomycetes</taxon>
        <taxon>Bifidobacteriales</taxon>
        <taxon>Bifidobacteriaceae</taxon>
        <taxon>Bifidobacterium</taxon>
    </lineage>
</organism>
<dbReference type="Proteomes" id="UP000029067">
    <property type="component" value="Unassembled WGS sequence"/>
</dbReference>
<feature type="transmembrane region" description="Helical" evidence="1">
    <location>
        <begin position="88"/>
        <end position="110"/>
    </location>
</feature>
<evidence type="ECO:0000256" key="1">
    <source>
        <dbReference type="SAM" id="Phobius"/>
    </source>
</evidence>
<dbReference type="STRING" id="1688.BCUN_0296"/>
<dbReference type="eggNOG" id="ENOG5031HZA">
    <property type="taxonomic scope" value="Bacteria"/>
</dbReference>
<proteinExistence type="predicted"/>
<evidence type="ECO:0000313" key="2">
    <source>
        <dbReference type="EMBL" id="KFI65801.1"/>
    </source>
</evidence>
<keyword evidence="1" id="KW-1133">Transmembrane helix</keyword>
<reference evidence="2 3" key="1">
    <citation type="submission" date="2014-03" db="EMBL/GenBank/DDBJ databases">
        <title>Genomics of Bifidobacteria.</title>
        <authorList>
            <person name="Ventura M."/>
            <person name="Milani C."/>
            <person name="Lugli G.A."/>
        </authorList>
    </citation>
    <scope>NUCLEOTIDE SEQUENCE [LARGE SCALE GENOMIC DNA]</scope>
    <source>
        <strain evidence="2 3">LMG 10738</strain>
    </source>
</reference>
<dbReference type="EMBL" id="JGYV01000001">
    <property type="protein sequence ID" value="KFI65801.1"/>
    <property type="molecule type" value="Genomic_DNA"/>
</dbReference>
<dbReference type="RefSeq" id="WP_033515487.1">
    <property type="nucleotide sequence ID" value="NZ_JGYV01000001.1"/>
</dbReference>
<comment type="caution">
    <text evidence="2">The sequence shown here is derived from an EMBL/GenBank/DDBJ whole genome shotgun (WGS) entry which is preliminary data.</text>
</comment>
<dbReference type="AlphaFoldDB" id="A0A087B451"/>
<feature type="transmembrane region" description="Helical" evidence="1">
    <location>
        <begin position="52"/>
        <end position="76"/>
    </location>
</feature>